<dbReference type="SUPFAM" id="SSF53300">
    <property type="entry name" value="vWA-like"/>
    <property type="match status" value="1"/>
</dbReference>
<proteinExistence type="predicted"/>
<dbReference type="RefSeq" id="WP_277732667.1">
    <property type="nucleotide sequence ID" value="NZ_CP120733.1"/>
</dbReference>
<name>A0ABY8ECN5_9FIRM</name>
<reference evidence="2 3" key="1">
    <citation type="submission" date="2023-03" db="EMBL/GenBank/DDBJ databases">
        <title>Complete genome sequence of Tepidibacter sp. SWIR-1, isolated from a deep-sea hydrothermal vent.</title>
        <authorList>
            <person name="Li X."/>
        </authorList>
    </citation>
    <scope>NUCLEOTIDE SEQUENCE [LARGE SCALE GENOMIC DNA]</scope>
    <source>
        <strain evidence="2 3">SWIR-1</strain>
    </source>
</reference>
<dbReference type="InterPro" id="IPR036465">
    <property type="entry name" value="vWFA_dom_sf"/>
</dbReference>
<feature type="domain" description="DUF58" evidence="1">
    <location>
        <begin position="42"/>
        <end position="241"/>
    </location>
</feature>
<evidence type="ECO:0000259" key="1">
    <source>
        <dbReference type="Pfam" id="PF01882"/>
    </source>
</evidence>
<dbReference type="PANTHER" id="PTHR33608:SF7">
    <property type="entry name" value="DUF58 DOMAIN-CONTAINING PROTEIN"/>
    <property type="match status" value="1"/>
</dbReference>
<dbReference type="InterPro" id="IPR002881">
    <property type="entry name" value="DUF58"/>
</dbReference>
<keyword evidence="3" id="KW-1185">Reference proteome</keyword>
<dbReference type="EMBL" id="CP120733">
    <property type="protein sequence ID" value="WFD10700.1"/>
    <property type="molecule type" value="Genomic_DNA"/>
</dbReference>
<accession>A0ABY8ECN5</accession>
<dbReference type="PANTHER" id="PTHR33608">
    <property type="entry name" value="BLL2464 PROTEIN"/>
    <property type="match status" value="1"/>
</dbReference>
<evidence type="ECO:0000313" key="2">
    <source>
        <dbReference type="EMBL" id="WFD10700.1"/>
    </source>
</evidence>
<evidence type="ECO:0000313" key="3">
    <source>
        <dbReference type="Proteomes" id="UP001222800"/>
    </source>
</evidence>
<dbReference type="Proteomes" id="UP001222800">
    <property type="component" value="Chromosome"/>
</dbReference>
<organism evidence="2 3">
    <name type="scientific">Tepidibacter hydrothermalis</name>
    <dbReference type="NCBI Taxonomy" id="3036126"/>
    <lineage>
        <taxon>Bacteria</taxon>
        <taxon>Bacillati</taxon>
        <taxon>Bacillota</taxon>
        <taxon>Clostridia</taxon>
        <taxon>Peptostreptococcales</taxon>
        <taxon>Peptostreptococcaceae</taxon>
        <taxon>Tepidibacter</taxon>
    </lineage>
</organism>
<dbReference type="Pfam" id="PF01882">
    <property type="entry name" value="DUF58"/>
    <property type="match status" value="1"/>
</dbReference>
<sequence length="279" mass="32129">MDKFLREIEPLIIKPYKKILKGGKGNYKAGGFGNSLDFYGHRKYMPGDDVRKIDWKAYMRTDEFYIKEFGEQKNMNVNVILDISSSMDFGNPNKFEMGKMLSIGISYLTLKQMDNLSVYTLNDKLNCNFRGIRGKDNFYNIMEDINNLNSSGKTNLKDILNLNNSSSGITFIISDFFDEDIETALDYLIIKGQEVVMIHLLSPSEINPDYNNELKLIDKESGNIVRLSLDKNIKQKYINKVEKFIRNIKEKCLQREIKYIFAQTDTTPVNILSKSLGGI</sequence>
<gene>
    <name evidence="2" type="ORF">P4S50_01105</name>
</gene>
<protein>
    <submittedName>
        <fullName evidence="2">DUF58 domain-containing protein</fullName>
    </submittedName>
</protein>